<sequence>MNLWKSTRRSHNVTTPMPLPSSVLSPPPARNH</sequence>
<dbReference type="Proteomes" id="UP000281553">
    <property type="component" value="Unassembled WGS sequence"/>
</dbReference>
<accession>A0A3P7PKP8</accession>
<name>A0A3P7PKP8_DIBLA</name>
<gene>
    <name evidence="2" type="ORF">DILT_LOCUS19563</name>
</gene>
<organism evidence="2 3">
    <name type="scientific">Dibothriocephalus latus</name>
    <name type="common">Fish tapeworm</name>
    <name type="synonym">Diphyllobothrium latum</name>
    <dbReference type="NCBI Taxonomy" id="60516"/>
    <lineage>
        <taxon>Eukaryota</taxon>
        <taxon>Metazoa</taxon>
        <taxon>Spiralia</taxon>
        <taxon>Lophotrochozoa</taxon>
        <taxon>Platyhelminthes</taxon>
        <taxon>Cestoda</taxon>
        <taxon>Eucestoda</taxon>
        <taxon>Diphyllobothriidea</taxon>
        <taxon>Diphyllobothriidae</taxon>
        <taxon>Dibothriocephalus</taxon>
    </lineage>
</organism>
<evidence type="ECO:0000313" key="2">
    <source>
        <dbReference type="EMBL" id="VDN45277.1"/>
    </source>
</evidence>
<proteinExistence type="predicted"/>
<dbReference type="AlphaFoldDB" id="A0A3P7PKP8"/>
<dbReference type="EMBL" id="UYRU01115688">
    <property type="protein sequence ID" value="VDN45277.1"/>
    <property type="molecule type" value="Genomic_DNA"/>
</dbReference>
<reference evidence="2 3" key="1">
    <citation type="submission" date="2018-11" db="EMBL/GenBank/DDBJ databases">
        <authorList>
            <consortium name="Pathogen Informatics"/>
        </authorList>
    </citation>
    <scope>NUCLEOTIDE SEQUENCE [LARGE SCALE GENOMIC DNA]</scope>
</reference>
<evidence type="ECO:0000313" key="3">
    <source>
        <dbReference type="Proteomes" id="UP000281553"/>
    </source>
</evidence>
<evidence type="ECO:0000256" key="1">
    <source>
        <dbReference type="SAM" id="MobiDB-lite"/>
    </source>
</evidence>
<feature type="region of interest" description="Disordered" evidence="1">
    <location>
        <begin position="1"/>
        <end position="32"/>
    </location>
</feature>
<protein>
    <submittedName>
        <fullName evidence="2">Uncharacterized protein</fullName>
    </submittedName>
</protein>
<keyword evidence="3" id="KW-1185">Reference proteome</keyword>
<feature type="compositionally biased region" description="Basic residues" evidence="1">
    <location>
        <begin position="1"/>
        <end position="11"/>
    </location>
</feature>